<feature type="compositionally biased region" description="Polar residues" evidence="1">
    <location>
        <begin position="64"/>
        <end position="76"/>
    </location>
</feature>
<proteinExistence type="predicted"/>
<feature type="region of interest" description="Disordered" evidence="1">
    <location>
        <begin position="47"/>
        <end position="98"/>
    </location>
</feature>
<name>A0AAU8GS46_9CAUD</name>
<evidence type="ECO:0000256" key="1">
    <source>
        <dbReference type="SAM" id="MobiDB-lite"/>
    </source>
</evidence>
<feature type="compositionally biased region" description="Basic and acidic residues" evidence="1">
    <location>
        <begin position="49"/>
        <end position="58"/>
    </location>
</feature>
<organism evidence="2">
    <name type="scientific">Mycobacterium phage BabyBack</name>
    <dbReference type="NCBI Taxonomy" id="3158877"/>
    <lineage>
        <taxon>Viruses</taxon>
        <taxon>Duplodnaviria</taxon>
        <taxon>Heunggongvirae</taxon>
        <taxon>Uroviricota</taxon>
        <taxon>Caudoviricetes</taxon>
    </lineage>
</organism>
<dbReference type="EMBL" id="PP758916">
    <property type="protein sequence ID" value="XCH44297.1"/>
    <property type="molecule type" value="Genomic_DNA"/>
</dbReference>
<dbReference type="Pfam" id="PF23829">
    <property type="entry name" value="DUF7199"/>
    <property type="match status" value="1"/>
</dbReference>
<dbReference type="InterPro" id="IPR055623">
    <property type="entry name" value="DUF7199"/>
</dbReference>
<sequence>MRWVAVWLTVGMAVFGMALAVAYSPPAHAEVSAQCWAHLAEIPPGETPAGDRRYHLMRGEPSPCSEQEVNEASQSREAVGTRGSAASPDRKQDNEKSRFCKKRWYC</sequence>
<protein>
    <submittedName>
        <fullName evidence="2">Uncharacterized protein</fullName>
    </submittedName>
</protein>
<evidence type="ECO:0000313" key="2">
    <source>
        <dbReference type="EMBL" id="XCH44297.1"/>
    </source>
</evidence>
<accession>A0AAU8GS46</accession>
<feature type="compositionally biased region" description="Basic and acidic residues" evidence="1">
    <location>
        <begin position="88"/>
        <end position="98"/>
    </location>
</feature>
<gene>
    <name evidence="2" type="primary">78</name>
    <name evidence="2" type="ORF">SEA_BABYBACK_78</name>
</gene>
<reference evidence="2" key="1">
    <citation type="submission" date="2024-05" db="EMBL/GenBank/DDBJ databases">
        <authorList>
            <person name="Angeles D.G."/>
            <person name="Arvik A.J."/>
            <person name="Ashton K.E."/>
            <person name="Baker A.G."/>
            <person name="Benitez E."/>
            <person name="Boateng E.S."/>
            <person name="Bopp L.A."/>
            <person name="Canales M.Y."/>
            <person name="Cho C.S."/>
            <person name="Denby A.C."/>
            <person name="Ferrell L.E."/>
            <person name="Gates K.A."/>
            <person name="Goitom S."/>
            <person name="Griffith A.H."/>
            <person name="Hassan A.M."/>
            <person name="James S.C."/>
            <person name="Javed S.A."/>
            <person name="Jordan A.B."/>
            <person name="Kershner D.C."/>
            <person name="Kudva A.P."/>
            <person name="Liu S."/>
            <person name="Loosemore S.B."/>
            <person name="Lyle H.E."/>
            <person name="Mahmud R."/>
            <person name="Martey A."/>
            <person name="Martin B.S."/>
            <person name="Martin C.E."/>
            <person name="Martin G.J."/>
            <person name="McClellan E."/>
            <person name="Paladino M.R."/>
            <person name="Papa A.R."/>
            <person name="Perez K."/>
            <person name="Rhodes B.E."/>
            <person name="Riddervold E.J."/>
            <person name="Roudabush H."/>
            <person name="Ruiz I.A."/>
            <person name="Russell E.L."/>
            <person name="Sams C.E."/>
            <person name="Shin S."/>
            <person name="Smith G.L."/>
            <person name="Snowman J.L."/>
            <person name="Timberlake T."/>
            <person name="Tucker Z.R."/>
            <person name="Vashistha N."/>
            <person name="Voshell S.M."/>
            <person name="Vuppala S."/>
            <person name="Wallace A.L."/>
            <person name="Ko C."/>
            <person name="Russell D.A."/>
            <person name="Jacobs-Sera D."/>
            <person name="Hatfull G.F."/>
        </authorList>
    </citation>
    <scope>NUCLEOTIDE SEQUENCE</scope>
</reference>